<dbReference type="Proteomes" id="UP000292082">
    <property type="component" value="Unassembled WGS sequence"/>
</dbReference>
<feature type="transmembrane region" description="Helical" evidence="1">
    <location>
        <begin position="16"/>
        <end position="34"/>
    </location>
</feature>
<keyword evidence="1" id="KW-0472">Membrane</keyword>
<evidence type="ECO:0000313" key="2">
    <source>
        <dbReference type="EMBL" id="TBU63698.1"/>
    </source>
</evidence>
<accession>A0A4V6MWY2</accession>
<reference evidence="2 3" key="1">
    <citation type="submission" date="2019-01" db="EMBL/GenBank/DDBJ databases">
        <title>Draft genome sequences of three monokaryotic isolates of the white-rot basidiomycete fungus Dichomitus squalens.</title>
        <authorList>
            <consortium name="DOE Joint Genome Institute"/>
            <person name="Lopez S.C."/>
            <person name="Andreopoulos B."/>
            <person name="Pangilinan J."/>
            <person name="Lipzen A."/>
            <person name="Riley R."/>
            <person name="Ahrendt S."/>
            <person name="Ng V."/>
            <person name="Barry K."/>
            <person name="Daum C."/>
            <person name="Grigoriev I.V."/>
            <person name="Hilden K.S."/>
            <person name="Makela M.R."/>
            <person name="de Vries R.P."/>
        </authorList>
    </citation>
    <scope>NUCLEOTIDE SEQUENCE [LARGE SCALE GENOMIC DNA]</scope>
    <source>
        <strain evidence="2 3">CBS 464.89</strain>
    </source>
</reference>
<name>A0A4V6MWY2_9APHY</name>
<sequence>MLDTAGFSNVACPFNSSLPFVVILPIVCIARYGGPKRARDGKRRTALTSRASLYVWKRSQVGGHSSLGFVVIDPYTDLAEVTWPLQITNGVCD</sequence>
<keyword evidence="1" id="KW-1133">Transmembrane helix</keyword>
<evidence type="ECO:0000313" key="3">
    <source>
        <dbReference type="Proteomes" id="UP000292082"/>
    </source>
</evidence>
<keyword evidence="1" id="KW-0812">Transmembrane</keyword>
<protein>
    <submittedName>
        <fullName evidence="2">Uncharacterized protein</fullName>
    </submittedName>
</protein>
<evidence type="ECO:0000256" key="1">
    <source>
        <dbReference type="SAM" id="Phobius"/>
    </source>
</evidence>
<organism evidence="2 3">
    <name type="scientific">Dichomitus squalens</name>
    <dbReference type="NCBI Taxonomy" id="114155"/>
    <lineage>
        <taxon>Eukaryota</taxon>
        <taxon>Fungi</taxon>
        <taxon>Dikarya</taxon>
        <taxon>Basidiomycota</taxon>
        <taxon>Agaricomycotina</taxon>
        <taxon>Agaricomycetes</taxon>
        <taxon>Polyporales</taxon>
        <taxon>Polyporaceae</taxon>
        <taxon>Dichomitus</taxon>
    </lineage>
</organism>
<dbReference type="AlphaFoldDB" id="A0A4V6MWY2"/>
<proteinExistence type="predicted"/>
<gene>
    <name evidence="2" type="ORF">BD310DRAFT_520549</name>
</gene>
<keyword evidence="3" id="KW-1185">Reference proteome</keyword>
<dbReference type="EMBL" id="ML145088">
    <property type="protein sequence ID" value="TBU63698.1"/>
    <property type="molecule type" value="Genomic_DNA"/>
</dbReference>